<dbReference type="AlphaFoldDB" id="A0A7G9QT83"/>
<keyword evidence="1" id="KW-0812">Transmembrane</keyword>
<feature type="transmembrane region" description="Helical" evidence="1">
    <location>
        <begin position="24"/>
        <end position="42"/>
    </location>
</feature>
<proteinExistence type="predicted"/>
<protein>
    <submittedName>
        <fullName evidence="2">Uncharacterized protein</fullName>
    </submittedName>
</protein>
<reference evidence="2 3" key="1">
    <citation type="submission" date="2020-08" db="EMBL/GenBank/DDBJ databases">
        <title>Genome sequence of Thermomonas brevis KACC 16975T.</title>
        <authorList>
            <person name="Hyun D.-W."/>
            <person name="Bae J.-W."/>
        </authorList>
    </citation>
    <scope>NUCLEOTIDE SEQUENCE [LARGE SCALE GENOMIC DNA]</scope>
    <source>
        <strain evidence="2 3">KACC 16975</strain>
    </source>
</reference>
<keyword evidence="1" id="KW-0472">Membrane</keyword>
<evidence type="ECO:0000313" key="3">
    <source>
        <dbReference type="Proteomes" id="UP000515977"/>
    </source>
</evidence>
<feature type="transmembrane region" description="Helical" evidence="1">
    <location>
        <begin position="404"/>
        <end position="429"/>
    </location>
</feature>
<feature type="transmembrane region" description="Helical" evidence="1">
    <location>
        <begin position="490"/>
        <end position="508"/>
    </location>
</feature>
<name>A0A7G9QT83_9GAMM</name>
<sequence>MSAPRAVAAVLAADLRQRLRTPRFWLVVAGLAALMWWCFPAASEAYLTVSVGDGMRGRYSSAWIGMVAALMYSVTLSLAGFYLVRGTLVRDFETRTWQLLVATTMSRGAYLWAKWLSHLVVLLLVMAGGLIVGLAAQWLRAEDLRIDLLELVKPVLVLTVPSLALTSALAVWFDMVPWLRRSAGNVLFFVLYVALVAMGTSQADQRPGAAVPFPGDPHGLLLAEHDLSRDWPAIDAGKELGLSIGTQSLEGKRPVLLEWPRWTPDAGGLRARGFWFGLALVLLAMAVPLLDRCAAHVGSPGKARGDGARLRWLEALLTPLQRGPFGVLVAAELRLVLRPRRAWWWLLLLVALGVQAFAPAKAMAVAMIGAWVLALDVFARLILRERETRTAALVFTAPGMRLRLLAVRAAVGIGLAWALVLPALLRLALSQPSAALATLVAGLSIALWGLATGALFRNGRLFELLLLAAAYVGAQGALVLNVVVDPMATLRWHLFALPVAAVMLALGWRKPEAFAH</sequence>
<keyword evidence="3" id="KW-1185">Reference proteome</keyword>
<accession>A0A7G9QT83</accession>
<evidence type="ECO:0000313" key="2">
    <source>
        <dbReference type="EMBL" id="QNN46558.1"/>
    </source>
</evidence>
<feature type="transmembrane region" description="Helical" evidence="1">
    <location>
        <begin position="364"/>
        <end position="383"/>
    </location>
</feature>
<feature type="transmembrane region" description="Helical" evidence="1">
    <location>
        <begin position="464"/>
        <end position="484"/>
    </location>
</feature>
<feature type="transmembrane region" description="Helical" evidence="1">
    <location>
        <begin position="342"/>
        <end position="358"/>
    </location>
</feature>
<evidence type="ECO:0000256" key="1">
    <source>
        <dbReference type="SAM" id="Phobius"/>
    </source>
</evidence>
<dbReference type="Proteomes" id="UP000515977">
    <property type="component" value="Chromosome"/>
</dbReference>
<dbReference type="RefSeq" id="WP_187570322.1">
    <property type="nucleotide sequence ID" value="NZ_CP060711.1"/>
</dbReference>
<feature type="transmembrane region" description="Helical" evidence="1">
    <location>
        <begin position="435"/>
        <end position="457"/>
    </location>
</feature>
<organism evidence="2 3">
    <name type="scientific">Thermomonas brevis</name>
    <dbReference type="NCBI Taxonomy" id="215691"/>
    <lineage>
        <taxon>Bacteria</taxon>
        <taxon>Pseudomonadati</taxon>
        <taxon>Pseudomonadota</taxon>
        <taxon>Gammaproteobacteria</taxon>
        <taxon>Lysobacterales</taxon>
        <taxon>Lysobacteraceae</taxon>
        <taxon>Thermomonas</taxon>
    </lineage>
</organism>
<gene>
    <name evidence="2" type="ORF">H9L17_15585</name>
</gene>
<dbReference type="KEGG" id="tbv:H9L17_15585"/>
<dbReference type="EMBL" id="CP060711">
    <property type="protein sequence ID" value="QNN46558.1"/>
    <property type="molecule type" value="Genomic_DNA"/>
</dbReference>
<feature type="transmembrane region" description="Helical" evidence="1">
    <location>
        <begin position="273"/>
        <end position="290"/>
    </location>
</feature>
<feature type="transmembrane region" description="Helical" evidence="1">
    <location>
        <begin position="151"/>
        <end position="172"/>
    </location>
</feature>
<feature type="transmembrane region" description="Helical" evidence="1">
    <location>
        <begin position="119"/>
        <end position="139"/>
    </location>
</feature>
<feature type="transmembrane region" description="Helical" evidence="1">
    <location>
        <begin position="62"/>
        <end position="84"/>
    </location>
</feature>
<feature type="transmembrane region" description="Helical" evidence="1">
    <location>
        <begin position="178"/>
        <end position="198"/>
    </location>
</feature>
<keyword evidence="1" id="KW-1133">Transmembrane helix</keyword>